<evidence type="ECO:0000313" key="8">
    <source>
        <dbReference type="Proteomes" id="UP000541444"/>
    </source>
</evidence>
<organism evidence="7 8">
    <name type="scientific">Kingdonia uniflora</name>
    <dbReference type="NCBI Taxonomy" id="39325"/>
    <lineage>
        <taxon>Eukaryota</taxon>
        <taxon>Viridiplantae</taxon>
        <taxon>Streptophyta</taxon>
        <taxon>Embryophyta</taxon>
        <taxon>Tracheophyta</taxon>
        <taxon>Spermatophyta</taxon>
        <taxon>Magnoliopsida</taxon>
        <taxon>Ranunculales</taxon>
        <taxon>Circaeasteraceae</taxon>
        <taxon>Kingdonia</taxon>
    </lineage>
</organism>
<dbReference type="InterPro" id="IPR020568">
    <property type="entry name" value="Ribosomal_Su5_D2-typ_SF"/>
</dbReference>
<dbReference type="InterPro" id="IPR027408">
    <property type="entry name" value="PNPase/RNase_PH_dom_sf"/>
</dbReference>
<proteinExistence type="inferred from homology"/>
<comment type="caution">
    <text evidence="7">The sequence shown here is derived from an EMBL/GenBank/DDBJ whole genome shotgun (WGS) entry which is preliminary data.</text>
</comment>
<evidence type="ECO:0000256" key="5">
    <source>
        <dbReference type="ARBA" id="ARBA00023242"/>
    </source>
</evidence>
<keyword evidence="3" id="KW-0698">rRNA processing</keyword>
<feature type="domain" description="Exoribonuclease phosphorolytic" evidence="6">
    <location>
        <begin position="13"/>
        <end position="205"/>
    </location>
</feature>
<comment type="similarity">
    <text evidence="2">Belongs to the RNase PH family.</text>
</comment>
<accession>A0A7J7LMS1</accession>
<evidence type="ECO:0000256" key="1">
    <source>
        <dbReference type="ARBA" id="ARBA00004123"/>
    </source>
</evidence>
<sequence length="315" mass="35066">MDVDRADNRTPNQLRPLACSRNVLNRAHGSAKWSQGDTIVLAAVYGPKAGTKKNENPEKASIEVIWKQKTGQIGIRHPQPPLSYNRYAMWKEEKEYEMILKRTLQSICLLTVNPNTTTSVILQVVNDDGAVSFWLYSHIDIVILYFVELNHLYTMQLNSKVEILLEHVKIFSDVCFCSFLDNNLTQLLPCAINAACVALVDAGIPLKHLAVAICCGLAESGTVVLDPTKLEEQNMPAFTYLVFPNSVLSVLPEGTLHVDGKPMEYGIITSVTHGVMPVDSYFDCLERGRSACAKLSDFLRRNLQSKDPNNPSKTT</sequence>
<comment type="subcellular location">
    <subcellularLocation>
        <location evidence="1">Nucleus</location>
    </subcellularLocation>
</comment>
<dbReference type="AlphaFoldDB" id="A0A7J7LMS1"/>
<dbReference type="GO" id="GO:0016075">
    <property type="term" value="P:rRNA catabolic process"/>
    <property type="evidence" value="ECO:0007669"/>
    <property type="project" value="TreeGrafter"/>
</dbReference>
<dbReference type="GO" id="GO:0000177">
    <property type="term" value="C:cytoplasmic exosome (RNase complex)"/>
    <property type="evidence" value="ECO:0007669"/>
    <property type="project" value="TreeGrafter"/>
</dbReference>
<reference evidence="7 8" key="1">
    <citation type="journal article" date="2020" name="IScience">
        <title>Genome Sequencing of the Endangered Kingdonia uniflora (Circaeasteraceae, Ranunculales) Reveals Potential Mechanisms of Evolutionary Specialization.</title>
        <authorList>
            <person name="Sun Y."/>
            <person name="Deng T."/>
            <person name="Zhang A."/>
            <person name="Moore M.J."/>
            <person name="Landis J.B."/>
            <person name="Lin N."/>
            <person name="Zhang H."/>
            <person name="Zhang X."/>
            <person name="Huang J."/>
            <person name="Zhang X."/>
            <person name="Sun H."/>
            <person name="Wang H."/>
        </authorList>
    </citation>
    <scope>NUCLEOTIDE SEQUENCE [LARGE SCALE GENOMIC DNA]</scope>
    <source>
        <strain evidence="7">TB1705</strain>
        <tissue evidence="7">Leaf</tissue>
    </source>
</reference>
<dbReference type="OrthoDB" id="27298at2759"/>
<dbReference type="GO" id="GO:0034475">
    <property type="term" value="P:U4 snRNA 3'-end processing"/>
    <property type="evidence" value="ECO:0007669"/>
    <property type="project" value="TreeGrafter"/>
</dbReference>
<dbReference type="Gene3D" id="3.30.230.70">
    <property type="entry name" value="GHMP Kinase, N-terminal domain"/>
    <property type="match status" value="1"/>
</dbReference>
<dbReference type="CDD" id="cd11372">
    <property type="entry name" value="RNase_PH_RRP46"/>
    <property type="match status" value="1"/>
</dbReference>
<dbReference type="Proteomes" id="UP000541444">
    <property type="component" value="Unassembled WGS sequence"/>
</dbReference>
<dbReference type="GO" id="GO:0003723">
    <property type="term" value="F:RNA binding"/>
    <property type="evidence" value="ECO:0007669"/>
    <property type="project" value="TreeGrafter"/>
</dbReference>
<dbReference type="GO" id="GO:0000176">
    <property type="term" value="C:nuclear exosome (RNase complex)"/>
    <property type="evidence" value="ECO:0007669"/>
    <property type="project" value="TreeGrafter"/>
</dbReference>
<dbReference type="InterPro" id="IPR036345">
    <property type="entry name" value="ExoRNase_PH_dom2_sf"/>
</dbReference>
<dbReference type="PANTHER" id="PTHR11953">
    <property type="entry name" value="EXOSOME COMPLEX COMPONENT"/>
    <property type="match status" value="1"/>
</dbReference>
<name>A0A7J7LMS1_9MAGN</name>
<dbReference type="PANTHER" id="PTHR11953:SF1">
    <property type="entry name" value="EXOSOME COMPLEX COMPONENT RRP46"/>
    <property type="match status" value="1"/>
</dbReference>
<gene>
    <name evidence="7" type="ORF">GIB67_009833</name>
</gene>
<protein>
    <recommendedName>
        <fullName evidence="6">Exoribonuclease phosphorolytic domain-containing protein</fullName>
    </recommendedName>
</protein>
<evidence type="ECO:0000256" key="2">
    <source>
        <dbReference type="ARBA" id="ARBA00006678"/>
    </source>
</evidence>
<keyword evidence="5" id="KW-0539">Nucleus</keyword>
<dbReference type="GO" id="GO:0071051">
    <property type="term" value="P:poly(A)-dependent snoRNA 3'-end processing"/>
    <property type="evidence" value="ECO:0007669"/>
    <property type="project" value="TreeGrafter"/>
</dbReference>
<dbReference type="EMBL" id="JACGCM010002165">
    <property type="protein sequence ID" value="KAF6143852.1"/>
    <property type="molecule type" value="Genomic_DNA"/>
</dbReference>
<dbReference type="InterPro" id="IPR001247">
    <property type="entry name" value="ExoRNase_PH_dom1"/>
</dbReference>
<dbReference type="GO" id="GO:0006364">
    <property type="term" value="P:rRNA processing"/>
    <property type="evidence" value="ECO:0007669"/>
    <property type="project" value="UniProtKB-KW"/>
</dbReference>
<dbReference type="SUPFAM" id="SSF55666">
    <property type="entry name" value="Ribonuclease PH domain 2-like"/>
    <property type="match status" value="1"/>
</dbReference>
<evidence type="ECO:0000313" key="7">
    <source>
        <dbReference type="EMBL" id="KAF6143852.1"/>
    </source>
</evidence>
<dbReference type="InterPro" id="IPR050080">
    <property type="entry name" value="RNase_PH"/>
</dbReference>
<dbReference type="Pfam" id="PF01138">
    <property type="entry name" value="RNase_PH"/>
    <property type="match status" value="1"/>
</dbReference>
<evidence type="ECO:0000256" key="4">
    <source>
        <dbReference type="ARBA" id="ARBA00022835"/>
    </source>
</evidence>
<dbReference type="GO" id="GO:0071028">
    <property type="term" value="P:nuclear mRNA surveillance"/>
    <property type="evidence" value="ECO:0007669"/>
    <property type="project" value="TreeGrafter"/>
</dbReference>
<keyword evidence="8" id="KW-1185">Reference proteome</keyword>
<evidence type="ECO:0000259" key="6">
    <source>
        <dbReference type="Pfam" id="PF01138"/>
    </source>
</evidence>
<evidence type="ECO:0000256" key="3">
    <source>
        <dbReference type="ARBA" id="ARBA00022552"/>
    </source>
</evidence>
<keyword evidence="4" id="KW-0271">Exosome</keyword>
<dbReference type="GO" id="GO:0005730">
    <property type="term" value="C:nucleolus"/>
    <property type="evidence" value="ECO:0007669"/>
    <property type="project" value="TreeGrafter"/>
</dbReference>
<dbReference type="SUPFAM" id="SSF54211">
    <property type="entry name" value="Ribosomal protein S5 domain 2-like"/>
    <property type="match status" value="1"/>
</dbReference>